<dbReference type="AlphaFoldDB" id="A0AA47MLR8"/>
<evidence type="ECO:0000313" key="4">
    <source>
        <dbReference type="Proteomes" id="UP001174136"/>
    </source>
</evidence>
<accession>A0AA47MLR8</accession>
<feature type="domain" description="Alkylated DNA repair protein AlkB homologue 8 N-terminal" evidence="2">
    <location>
        <begin position="39"/>
        <end position="80"/>
    </location>
</feature>
<keyword evidence="1" id="KW-1133">Transmembrane helix</keyword>
<evidence type="ECO:0000313" key="3">
    <source>
        <dbReference type="EMBL" id="KAK0142389.1"/>
    </source>
</evidence>
<dbReference type="EMBL" id="JAOPHQ010003696">
    <property type="protein sequence ID" value="KAK0142389.1"/>
    <property type="molecule type" value="Genomic_DNA"/>
</dbReference>
<dbReference type="Pfam" id="PF09004">
    <property type="entry name" value="ALKBH8_N"/>
    <property type="match status" value="1"/>
</dbReference>
<evidence type="ECO:0000259" key="2">
    <source>
        <dbReference type="Pfam" id="PF09004"/>
    </source>
</evidence>
<evidence type="ECO:0000256" key="1">
    <source>
        <dbReference type="SAM" id="Phobius"/>
    </source>
</evidence>
<keyword evidence="1" id="KW-0812">Transmembrane</keyword>
<keyword evidence="1" id="KW-0472">Membrane</keyword>
<reference evidence="3" key="1">
    <citation type="journal article" date="2023" name="Front. Mar. Sci.">
        <title>A new Merluccius polli reference genome to investigate the effects of global change in West African waters.</title>
        <authorList>
            <person name="Mateo J.L."/>
            <person name="Blanco-Fernandez C."/>
            <person name="Garcia-Vazquez E."/>
            <person name="Machado-Schiaffino G."/>
        </authorList>
    </citation>
    <scope>NUCLEOTIDE SEQUENCE</scope>
    <source>
        <strain evidence="3">C29</strain>
        <tissue evidence="3">Fin</tissue>
    </source>
</reference>
<feature type="transmembrane region" description="Helical" evidence="1">
    <location>
        <begin position="69"/>
        <end position="92"/>
    </location>
</feature>
<sequence length="166" mass="18433">MKYRKHRAELAPLYINRECVERVHTFKFLGTHISEDLSWSANTTAVVKKAQMRLHFLRVLRKNNLEGQLLVAFYCSTIESILAYCISVWYAGCSVADRRALQIIINTAQKITGSSPSCYLSLEPKTSSRTLHILDTTCLTCCPLAGATGPSVHGPIDSRTSSFPGP</sequence>
<gene>
    <name evidence="3" type="ORF">N1851_019833</name>
</gene>
<dbReference type="GO" id="GO:0008168">
    <property type="term" value="F:methyltransferase activity"/>
    <property type="evidence" value="ECO:0007669"/>
    <property type="project" value="InterPro"/>
</dbReference>
<dbReference type="Proteomes" id="UP001174136">
    <property type="component" value="Unassembled WGS sequence"/>
</dbReference>
<dbReference type="GO" id="GO:0016706">
    <property type="term" value="F:2-oxoglutarate-dependent dioxygenase activity"/>
    <property type="evidence" value="ECO:0007669"/>
    <property type="project" value="InterPro"/>
</dbReference>
<comment type="caution">
    <text evidence="3">The sequence shown here is derived from an EMBL/GenBank/DDBJ whole genome shotgun (WGS) entry which is preliminary data.</text>
</comment>
<dbReference type="InterPro" id="IPR015095">
    <property type="entry name" value="AlkB_hom8_N"/>
</dbReference>
<protein>
    <recommendedName>
        <fullName evidence="2">Alkylated DNA repair protein AlkB homologue 8 N-terminal domain-containing protein</fullName>
    </recommendedName>
</protein>
<proteinExistence type="predicted"/>
<organism evidence="3 4">
    <name type="scientific">Merluccius polli</name>
    <name type="common">Benguela hake</name>
    <name type="synonym">Merluccius cadenati</name>
    <dbReference type="NCBI Taxonomy" id="89951"/>
    <lineage>
        <taxon>Eukaryota</taxon>
        <taxon>Metazoa</taxon>
        <taxon>Chordata</taxon>
        <taxon>Craniata</taxon>
        <taxon>Vertebrata</taxon>
        <taxon>Euteleostomi</taxon>
        <taxon>Actinopterygii</taxon>
        <taxon>Neopterygii</taxon>
        <taxon>Teleostei</taxon>
        <taxon>Neoteleostei</taxon>
        <taxon>Acanthomorphata</taxon>
        <taxon>Zeiogadaria</taxon>
        <taxon>Gadariae</taxon>
        <taxon>Gadiformes</taxon>
        <taxon>Gadoidei</taxon>
        <taxon>Merlucciidae</taxon>
        <taxon>Merluccius</taxon>
    </lineage>
</organism>
<keyword evidence="4" id="KW-1185">Reference proteome</keyword>
<name>A0AA47MLR8_MERPO</name>